<comment type="caution">
    <text evidence="2">The sequence shown here is derived from an EMBL/GenBank/DDBJ whole genome shotgun (WGS) entry which is preliminary data.</text>
</comment>
<dbReference type="RefSeq" id="WP_272460034.1">
    <property type="nucleotide sequence ID" value="NZ_JAGTJJ010000106.1"/>
</dbReference>
<reference evidence="2 3" key="1">
    <citation type="submission" date="2021-04" db="EMBL/GenBank/DDBJ databases">
        <title>Genome analysis of Polyangium sp.</title>
        <authorList>
            <person name="Li Y."/>
            <person name="Wang J."/>
        </authorList>
    </citation>
    <scope>NUCLEOTIDE SEQUENCE [LARGE SCALE GENOMIC DNA]</scope>
    <source>
        <strain evidence="2 3">SDU14</strain>
    </source>
</reference>
<sequence length="212" mass="22695">MDAQSLLDRLRNDDDADEKKTAKSALSDNPDLPAELLAWAARAVNEEVAIERADASTFLAVSLVVTDPALKGRLRFAQAELMHVSSDSDQYVLDAAIDAVGWAPDLAGAYELIFDKLRGSSDLDWTEAFEKIGGRGLPKDALALLRHVIERTEAGVRTGDKPYFLKFAPTEGATLADVEAFVAQGLLAEAVAARRGAAGEDFPTARRAILGG</sequence>
<evidence type="ECO:0000313" key="3">
    <source>
        <dbReference type="Proteomes" id="UP001151081"/>
    </source>
</evidence>
<accession>A0A9X3XFI8</accession>
<name>A0A9X3XFI8_9BACT</name>
<gene>
    <name evidence="2" type="ORF">KEG57_53255</name>
</gene>
<dbReference type="EMBL" id="JAGTJJ010000106">
    <property type="protein sequence ID" value="MDC3989342.1"/>
    <property type="molecule type" value="Genomic_DNA"/>
</dbReference>
<organism evidence="2 3">
    <name type="scientific">Polyangium jinanense</name>
    <dbReference type="NCBI Taxonomy" id="2829994"/>
    <lineage>
        <taxon>Bacteria</taxon>
        <taxon>Pseudomonadati</taxon>
        <taxon>Myxococcota</taxon>
        <taxon>Polyangia</taxon>
        <taxon>Polyangiales</taxon>
        <taxon>Polyangiaceae</taxon>
        <taxon>Polyangium</taxon>
    </lineage>
</organism>
<evidence type="ECO:0000313" key="2">
    <source>
        <dbReference type="EMBL" id="MDC3989342.1"/>
    </source>
</evidence>
<feature type="region of interest" description="Disordered" evidence="1">
    <location>
        <begin position="1"/>
        <end position="27"/>
    </location>
</feature>
<dbReference type="AlphaFoldDB" id="A0A9X3XFI8"/>
<protein>
    <submittedName>
        <fullName evidence="2">Uncharacterized protein</fullName>
    </submittedName>
</protein>
<keyword evidence="3" id="KW-1185">Reference proteome</keyword>
<dbReference type="Proteomes" id="UP001151081">
    <property type="component" value="Unassembled WGS sequence"/>
</dbReference>
<feature type="compositionally biased region" description="Basic and acidic residues" evidence="1">
    <location>
        <begin position="8"/>
        <end position="21"/>
    </location>
</feature>
<evidence type="ECO:0000256" key="1">
    <source>
        <dbReference type="SAM" id="MobiDB-lite"/>
    </source>
</evidence>
<proteinExistence type="predicted"/>